<dbReference type="SUPFAM" id="SSF52540">
    <property type="entry name" value="P-loop containing nucleoside triphosphate hydrolases"/>
    <property type="match status" value="1"/>
</dbReference>
<sequence length="876" mass="100795">MDGTAMDSILKKLEQLINFKDNLIVNERYQIQSLYNQLRFLGAILKDVEEKHHENSEAENLAIKISGVAYETGEIIHPAVANFVRLRESNKDKKNGFCLNLSDIMEQIRPIEVEVMQFYDKMYQIQVLEAGKSSDGDRPSMGNRTMVEEEIMVGFDEEALTIKKRLAGGKKQLDIIPIIGMPGVGKTTLARKVYNDPYITHYFHIRAWTYVSQVPRKREMLLDILHFGNVFTEEVEDMSNEELGEKLYKKLKGKRYLIVIDDIWDISAWVDLKIYLPNDNNGSRVMFTSRLKAVAMHVSPNCHPHCQRFLTEEESWELLQRKVFQNGSCPAELIEFGKQIMKKCEGLPLAIVVIAGLLAKKKTAEWWKQVSQGVSSYIVSDPNQYLDTLALSYNHLPRHLKPCFLYLGAFPEDQEISVQRLIWLWIAEGFIQKVGPKSLEEVAEDYLMDLIQRNLVIGTRKRFDGRIKACRMHDLLRDLCLKKARETNFLQQTHNNKVAYPSSSCNYRTNTQCRLCINYDFEYFDHVSFGSYSPVVVQSILCFNASDRSKYSNNVLNGLLFICETFKLLRVLDLWRVYGLFSRKLIELVNLRYLAIMVGGSVQLPLSISNLSNLETLVLFASVSEVTLSRNVWKIPKLRHLYTKGEKYSVSLSSAMDHSYPSILENLRTITNLKPCGAVRDLLARTPCLTKLGFRGPMISYLGHWMFPNLDFLQRLETLKLYNNFCSQPTTFRGVKFPANVKRLTLRNTGTKWKEISILGMLLPNLELLKLESEACWGPQWATTDGGFPRLKFLKLKYLNVERWITCSSHFPSLHHLWLESCENLEEIPCSLGDILTLQMITVAYCRSSIVESARKIKEEQESNGNNGLEVLIRKD</sequence>
<dbReference type="InterPro" id="IPR027417">
    <property type="entry name" value="P-loop_NTPase"/>
</dbReference>
<protein>
    <recommendedName>
        <fullName evidence="16">NB-ARC domain-containing protein</fullName>
    </recommendedName>
</protein>
<dbReference type="SUPFAM" id="SSF52058">
    <property type="entry name" value="L domain-like"/>
    <property type="match status" value="1"/>
</dbReference>
<dbReference type="GO" id="GO:0005524">
    <property type="term" value="F:ATP binding"/>
    <property type="evidence" value="ECO:0007669"/>
    <property type="project" value="UniProtKB-KW"/>
</dbReference>
<evidence type="ECO:0000256" key="1">
    <source>
        <dbReference type="ARBA" id="ARBA00002074"/>
    </source>
</evidence>
<evidence type="ECO:0000256" key="3">
    <source>
        <dbReference type="ARBA" id="ARBA00008894"/>
    </source>
</evidence>
<dbReference type="PRINTS" id="PR00364">
    <property type="entry name" value="DISEASERSIST"/>
</dbReference>
<dbReference type="GO" id="GO:0043531">
    <property type="term" value="F:ADP binding"/>
    <property type="evidence" value="ECO:0007669"/>
    <property type="project" value="InterPro"/>
</dbReference>
<evidence type="ECO:0000313" key="14">
    <source>
        <dbReference type="EMBL" id="KAF5939346.1"/>
    </source>
</evidence>
<evidence type="ECO:0000256" key="8">
    <source>
        <dbReference type="ARBA" id="ARBA00022741"/>
    </source>
</evidence>
<comment type="subcellular location">
    <subcellularLocation>
        <location evidence="2">Cytoplasm</location>
    </subcellularLocation>
</comment>
<evidence type="ECO:0000256" key="7">
    <source>
        <dbReference type="ARBA" id="ARBA00022737"/>
    </source>
</evidence>
<dbReference type="FunFam" id="1.10.10.10:FF:000322">
    <property type="entry name" value="Probable disease resistance protein At1g63360"/>
    <property type="match status" value="1"/>
</dbReference>
<keyword evidence="5" id="KW-0433">Leucine-rich repeat</keyword>
<accession>A0A7J7GIX4</accession>
<evidence type="ECO:0000256" key="4">
    <source>
        <dbReference type="ARBA" id="ARBA00022490"/>
    </source>
</evidence>
<feature type="domain" description="Disease resistance N-terminal" evidence="12">
    <location>
        <begin position="5"/>
        <end position="88"/>
    </location>
</feature>
<dbReference type="InterPro" id="IPR042197">
    <property type="entry name" value="Apaf_helical"/>
</dbReference>
<keyword evidence="9" id="KW-0611">Plant defense</keyword>
<evidence type="ECO:0000259" key="12">
    <source>
        <dbReference type="Pfam" id="PF18052"/>
    </source>
</evidence>
<dbReference type="Pfam" id="PF00931">
    <property type="entry name" value="NB-ARC"/>
    <property type="match status" value="1"/>
</dbReference>
<dbReference type="AlphaFoldDB" id="A0A7J7GIX4"/>
<keyword evidence="10" id="KW-0067">ATP-binding</keyword>
<gene>
    <name evidence="14" type="ORF">HYC85_023605</name>
</gene>
<dbReference type="Gene3D" id="3.40.50.300">
    <property type="entry name" value="P-loop containing nucleotide triphosphate hydrolases"/>
    <property type="match status" value="1"/>
</dbReference>
<comment type="function">
    <text evidence="1">Confers resistance to late blight (Phytophthora infestans) races carrying the avirulence gene Avr1. Resistance proteins guard the plant against pathogens that contain an appropriate avirulence protein via an indirect interaction with this avirulence protein. That triggers a defense system including the hypersensitive response, which restricts the pathogen growth.</text>
</comment>
<proteinExistence type="inferred from homology"/>
<dbReference type="InterPro" id="IPR002182">
    <property type="entry name" value="NB-ARC"/>
</dbReference>
<evidence type="ECO:0000256" key="5">
    <source>
        <dbReference type="ARBA" id="ARBA00022614"/>
    </source>
</evidence>
<feature type="domain" description="Disease resistance protein winged helix" evidence="13">
    <location>
        <begin position="410"/>
        <end position="480"/>
    </location>
</feature>
<dbReference type="InterPro" id="IPR036388">
    <property type="entry name" value="WH-like_DNA-bd_sf"/>
</dbReference>
<dbReference type="FunFam" id="1.10.8.430:FF:000003">
    <property type="entry name" value="Probable disease resistance protein At5g66910"/>
    <property type="match status" value="1"/>
</dbReference>
<evidence type="ECO:0000256" key="2">
    <source>
        <dbReference type="ARBA" id="ARBA00004496"/>
    </source>
</evidence>
<dbReference type="InterPro" id="IPR058922">
    <property type="entry name" value="WHD_DRP"/>
</dbReference>
<evidence type="ECO:0000259" key="13">
    <source>
        <dbReference type="Pfam" id="PF23559"/>
    </source>
</evidence>
<dbReference type="Pfam" id="PF23559">
    <property type="entry name" value="WHD_DRP"/>
    <property type="match status" value="1"/>
</dbReference>
<evidence type="ECO:0000259" key="11">
    <source>
        <dbReference type="Pfam" id="PF00931"/>
    </source>
</evidence>
<comment type="similarity">
    <text evidence="3">Belongs to the disease resistance NB-LRR family.</text>
</comment>
<dbReference type="Gene3D" id="1.10.8.430">
    <property type="entry name" value="Helical domain of apoptotic protease-activating factors"/>
    <property type="match status" value="1"/>
</dbReference>
<organism evidence="14 15">
    <name type="scientific">Camellia sinensis</name>
    <name type="common">Tea plant</name>
    <name type="synonym">Thea sinensis</name>
    <dbReference type="NCBI Taxonomy" id="4442"/>
    <lineage>
        <taxon>Eukaryota</taxon>
        <taxon>Viridiplantae</taxon>
        <taxon>Streptophyta</taxon>
        <taxon>Embryophyta</taxon>
        <taxon>Tracheophyta</taxon>
        <taxon>Spermatophyta</taxon>
        <taxon>Magnoliopsida</taxon>
        <taxon>eudicotyledons</taxon>
        <taxon>Gunneridae</taxon>
        <taxon>Pentapetalae</taxon>
        <taxon>asterids</taxon>
        <taxon>Ericales</taxon>
        <taxon>Theaceae</taxon>
        <taxon>Camellia</taxon>
    </lineage>
</organism>
<evidence type="ECO:0008006" key="16">
    <source>
        <dbReference type="Google" id="ProtNLM"/>
    </source>
</evidence>
<dbReference type="InterPro" id="IPR041118">
    <property type="entry name" value="Rx_N"/>
</dbReference>
<feature type="domain" description="NB-ARC" evidence="11">
    <location>
        <begin position="161"/>
        <end position="327"/>
    </location>
</feature>
<evidence type="ECO:0000256" key="6">
    <source>
        <dbReference type="ARBA" id="ARBA00022667"/>
    </source>
</evidence>
<evidence type="ECO:0000256" key="10">
    <source>
        <dbReference type="ARBA" id="ARBA00022840"/>
    </source>
</evidence>
<dbReference type="GO" id="GO:0009626">
    <property type="term" value="P:plant-type hypersensitive response"/>
    <property type="evidence" value="ECO:0007669"/>
    <property type="project" value="UniProtKB-KW"/>
</dbReference>
<reference evidence="15" key="1">
    <citation type="journal article" date="2020" name="Nat. Commun.">
        <title>Genome assembly of wild tea tree DASZ reveals pedigree and selection history of tea varieties.</title>
        <authorList>
            <person name="Zhang W."/>
            <person name="Zhang Y."/>
            <person name="Qiu H."/>
            <person name="Guo Y."/>
            <person name="Wan H."/>
            <person name="Zhang X."/>
            <person name="Scossa F."/>
            <person name="Alseekh S."/>
            <person name="Zhang Q."/>
            <person name="Wang P."/>
            <person name="Xu L."/>
            <person name="Schmidt M.H."/>
            <person name="Jia X."/>
            <person name="Li D."/>
            <person name="Zhu A."/>
            <person name="Guo F."/>
            <person name="Chen W."/>
            <person name="Ni D."/>
            <person name="Usadel B."/>
            <person name="Fernie A.R."/>
            <person name="Wen W."/>
        </authorList>
    </citation>
    <scope>NUCLEOTIDE SEQUENCE [LARGE SCALE GENOMIC DNA]</scope>
    <source>
        <strain evidence="15">cv. G240</strain>
    </source>
</reference>
<dbReference type="Proteomes" id="UP000593564">
    <property type="component" value="Unassembled WGS sequence"/>
</dbReference>
<dbReference type="Gene3D" id="3.80.10.10">
    <property type="entry name" value="Ribonuclease Inhibitor"/>
    <property type="match status" value="1"/>
</dbReference>
<dbReference type="Pfam" id="PF18052">
    <property type="entry name" value="Rx_N"/>
    <property type="match status" value="1"/>
</dbReference>
<name>A0A7J7GIX4_CAMSI</name>
<evidence type="ECO:0000256" key="9">
    <source>
        <dbReference type="ARBA" id="ARBA00022821"/>
    </source>
</evidence>
<keyword evidence="4" id="KW-0963">Cytoplasm</keyword>
<dbReference type="PANTHER" id="PTHR23155:SF1152">
    <property type="entry name" value="AAA+ ATPASE DOMAIN-CONTAINING PROTEIN"/>
    <property type="match status" value="1"/>
</dbReference>
<keyword evidence="8" id="KW-0547">Nucleotide-binding</keyword>
<comment type="caution">
    <text evidence="14">The sequence shown here is derived from an EMBL/GenBank/DDBJ whole genome shotgun (WGS) entry which is preliminary data.</text>
</comment>
<keyword evidence="6" id="KW-0381">Hypersensitive response</keyword>
<dbReference type="FunFam" id="3.40.50.300:FF:001091">
    <property type="entry name" value="Probable disease resistance protein At1g61300"/>
    <property type="match status" value="1"/>
</dbReference>
<dbReference type="InterPro" id="IPR038005">
    <property type="entry name" value="RX-like_CC"/>
</dbReference>
<evidence type="ECO:0000313" key="15">
    <source>
        <dbReference type="Proteomes" id="UP000593564"/>
    </source>
</evidence>
<dbReference type="InterPro" id="IPR032675">
    <property type="entry name" value="LRR_dom_sf"/>
</dbReference>
<dbReference type="InterPro" id="IPR044974">
    <property type="entry name" value="Disease_R_plants"/>
</dbReference>
<dbReference type="Gene3D" id="1.20.5.4130">
    <property type="match status" value="1"/>
</dbReference>
<reference evidence="14 15" key="2">
    <citation type="submission" date="2020-07" db="EMBL/GenBank/DDBJ databases">
        <title>Genome assembly of wild tea tree DASZ reveals pedigree and selection history of tea varieties.</title>
        <authorList>
            <person name="Zhang W."/>
        </authorList>
    </citation>
    <scope>NUCLEOTIDE SEQUENCE [LARGE SCALE GENOMIC DNA]</scope>
    <source>
        <strain evidence="15">cv. G240</strain>
        <tissue evidence="14">Leaf</tissue>
    </source>
</reference>
<dbReference type="PANTHER" id="PTHR23155">
    <property type="entry name" value="DISEASE RESISTANCE PROTEIN RP"/>
    <property type="match status" value="1"/>
</dbReference>
<dbReference type="EMBL" id="JACBKZ010000011">
    <property type="protein sequence ID" value="KAF5939346.1"/>
    <property type="molecule type" value="Genomic_DNA"/>
</dbReference>
<keyword evidence="15" id="KW-1185">Reference proteome</keyword>
<dbReference type="GO" id="GO:0051607">
    <property type="term" value="P:defense response to virus"/>
    <property type="evidence" value="ECO:0007669"/>
    <property type="project" value="UniProtKB-ARBA"/>
</dbReference>
<dbReference type="Gene3D" id="1.10.10.10">
    <property type="entry name" value="Winged helix-like DNA-binding domain superfamily/Winged helix DNA-binding domain"/>
    <property type="match status" value="1"/>
</dbReference>
<dbReference type="CDD" id="cd14798">
    <property type="entry name" value="RX-CC_like"/>
    <property type="match status" value="1"/>
</dbReference>
<keyword evidence="7" id="KW-0677">Repeat</keyword>